<proteinExistence type="predicted"/>
<reference evidence="2" key="1">
    <citation type="submission" date="2018-05" db="EMBL/GenBank/DDBJ databases">
        <authorList>
            <person name="Klenk H.-P."/>
            <person name="Huntemann M."/>
            <person name="Clum A."/>
            <person name="Pillay M."/>
            <person name="Palaniappan K."/>
            <person name="Varghese N."/>
            <person name="Mikhailova N."/>
            <person name="Stamatis D."/>
            <person name="Reddy T."/>
            <person name="Daum C."/>
            <person name="Shapiro N."/>
            <person name="Ivanova N."/>
            <person name="Kyrpides N."/>
            <person name="Woyke T."/>
        </authorList>
    </citation>
    <scope>NUCLEOTIDE SEQUENCE [LARGE SCALE GENOMIC DNA]</scope>
    <source>
        <strain evidence="2">DSM 45417</strain>
    </source>
</reference>
<evidence type="ECO:0000313" key="1">
    <source>
        <dbReference type="EMBL" id="PWW21806.1"/>
    </source>
</evidence>
<protein>
    <submittedName>
        <fullName evidence="1">Uncharacterized protein</fullName>
    </submittedName>
</protein>
<sequence>MTSEATALDSPAGVRARASIEVREVGRGGLGEAVRRAASRLPVRLVVRERYHWYVIDAADVPPPSPLPTKFSLFLAGPDDLPEVEGLDASFERAEEWLDAVHELWMVRDGNRVVSSCWVFVGRAPTAAARHGWLQLPPGTVNPERARSTRRT</sequence>
<gene>
    <name evidence="1" type="ORF">JD79_00947</name>
</gene>
<dbReference type="RefSeq" id="WP_110004574.1">
    <property type="nucleotide sequence ID" value="NZ_QGTX01000001.1"/>
</dbReference>
<name>A0A317QGQ2_9ACTN</name>
<dbReference type="EMBL" id="QGTX01000001">
    <property type="protein sequence ID" value="PWW21806.1"/>
    <property type="molecule type" value="Genomic_DNA"/>
</dbReference>
<dbReference type="Proteomes" id="UP000246661">
    <property type="component" value="Unassembled WGS sequence"/>
</dbReference>
<comment type="caution">
    <text evidence="1">The sequence shown here is derived from an EMBL/GenBank/DDBJ whole genome shotgun (WGS) entry which is preliminary data.</text>
</comment>
<accession>A0A317QGQ2</accession>
<evidence type="ECO:0000313" key="2">
    <source>
        <dbReference type="Proteomes" id="UP000246661"/>
    </source>
</evidence>
<dbReference type="AlphaFoldDB" id="A0A317QGQ2"/>
<dbReference type="OrthoDB" id="9135350at2"/>
<keyword evidence="2" id="KW-1185">Reference proteome</keyword>
<organism evidence="1 2">
    <name type="scientific">Geodermatophilus normandii</name>
    <dbReference type="NCBI Taxonomy" id="1137989"/>
    <lineage>
        <taxon>Bacteria</taxon>
        <taxon>Bacillati</taxon>
        <taxon>Actinomycetota</taxon>
        <taxon>Actinomycetes</taxon>
        <taxon>Geodermatophilales</taxon>
        <taxon>Geodermatophilaceae</taxon>
        <taxon>Geodermatophilus</taxon>
    </lineage>
</organism>